<dbReference type="PANTHER" id="PTHR42663:SF6">
    <property type="entry name" value="HYDROLASE C777.06C-RELATED"/>
    <property type="match status" value="1"/>
</dbReference>
<dbReference type="PANTHER" id="PTHR42663">
    <property type="entry name" value="HYDROLASE C777.06C-RELATED-RELATED"/>
    <property type="match status" value="1"/>
</dbReference>
<protein>
    <submittedName>
        <fullName evidence="2">Pyrroloquinoline quinone biosynthesis protein B</fullName>
    </submittedName>
</protein>
<dbReference type="SUPFAM" id="SSF56281">
    <property type="entry name" value="Metallo-hydrolase/oxidoreductase"/>
    <property type="match status" value="1"/>
</dbReference>
<dbReference type="PROSITE" id="PS51257">
    <property type="entry name" value="PROKAR_LIPOPROTEIN"/>
    <property type="match status" value="1"/>
</dbReference>
<dbReference type="OrthoDB" id="9800940at2"/>
<dbReference type="STRING" id="1089305.SAMN05444148_1835"/>
<evidence type="ECO:0000313" key="2">
    <source>
        <dbReference type="EMBL" id="SHH36376.1"/>
    </source>
</evidence>
<reference evidence="3" key="1">
    <citation type="submission" date="2016-11" db="EMBL/GenBank/DDBJ databases">
        <authorList>
            <person name="Varghese N."/>
            <person name="Submissions S."/>
        </authorList>
    </citation>
    <scope>NUCLEOTIDE SEQUENCE [LARGE SCALE GENOMIC DNA]</scope>
    <source>
        <strain evidence="3">DSM 25330</strain>
    </source>
</reference>
<gene>
    <name evidence="2" type="ORF">SAMN05444148_1835</name>
</gene>
<dbReference type="Proteomes" id="UP000184522">
    <property type="component" value="Unassembled WGS sequence"/>
</dbReference>
<evidence type="ECO:0000259" key="1">
    <source>
        <dbReference type="Pfam" id="PF12706"/>
    </source>
</evidence>
<dbReference type="EMBL" id="FQWS01000002">
    <property type="protein sequence ID" value="SHH36376.1"/>
    <property type="molecule type" value="Genomic_DNA"/>
</dbReference>
<dbReference type="Pfam" id="PF12706">
    <property type="entry name" value="Lactamase_B_2"/>
    <property type="match status" value="1"/>
</dbReference>
<feature type="domain" description="Metallo-beta-lactamase" evidence="1">
    <location>
        <begin position="85"/>
        <end position="287"/>
    </location>
</feature>
<proteinExistence type="predicted"/>
<dbReference type="AlphaFoldDB" id="A0A1M5SCZ1"/>
<keyword evidence="3" id="KW-1185">Reference proteome</keyword>
<name>A0A1M5SCZ1_9FLAO</name>
<dbReference type="InterPro" id="IPR036866">
    <property type="entry name" value="RibonucZ/Hydroxyglut_hydro"/>
</dbReference>
<organism evidence="2 3">
    <name type="scientific">Winogradskyella jejuensis</name>
    <dbReference type="NCBI Taxonomy" id="1089305"/>
    <lineage>
        <taxon>Bacteria</taxon>
        <taxon>Pseudomonadati</taxon>
        <taxon>Bacteroidota</taxon>
        <taxon>Flavobacteriia</taxon>
        <taxon>Flavobacteriales</taxon>
        <taxon>Flavobacteriaceae</taxon>
        <taxon>Winogradskyella</taxon>
    </lineage>
</organism>
<dbReference type="Gene3D" id="3.60.15.10">
    <property type="entry name" value="Ribonuclease Z/Hydroxyacylglutathione hydrolase-like"/>
    <property type="match status" value="1"/>
</dbReference>
<accession>A0A1M5SCZ1</accession>
<evidence type="ECO:0000313" key="3">
    <source>
        <dbReference type="Proteomes" id="UP000184522"/>
    </source>
</evidence>
<sequence>MFNKIVFSLLLLSLASCDKKINNVEKSSKTKTVSQTSLVILGTAQDAGYPQIGCTKSCCVDKWDDVNPTQVTSIGVIEPKEKKTYLFEATPDIKFQIKKLSSYIDNNSIQLPNGIFLTHAHIGHYTGLMQLGREAINAKNIPVFTMPKMFQYLSSNGPWNQLVELGNIDLKTITNNTEVSISSHLKITPFIVPHRGEYTETVGYKIQGSNKTALFIPDIDKWEKWQISIEDEIKKVDYAFLDATFYKNGEIANRDMSEIPHPFVEESFKRFENMTIKDKSKIYFIHFNHTNPLLKNNSMAKNEVINLGFNIAKEGLIFDL</sequence>
<dbReference type="InterPro" id="IPR001279">
    <property type="entry name" value="Metallo-B-lactamas"/>
</dbReference>
<dbReference type="RefSeq" id="WP_073085708.1">
    <property type="nucleotide sequence ID" value="NZ_FQWS01000002.1"/>
</dbReference>